<evidence type="ECO:0000259" key="1">
    <source>
        <dbReference type="Pfam" id="PF13480"/>
    </source>
</evidence>
<dbReference type="SUPFAM" id="SSF55729">
    <property type="entry name" value="Acyl-CoA N-acyltransferases (Nat)"/>
    <property type="match status" value="1"/>
</dbReference>
<organism evidence="2 3">
    <name type="scientific">Sphingomonas ginsenosidivorax</name>
    <dbReference type="NCBI Taxonomy" id="862135"/>
    <lineage>
        <taxon>Bacteria</taxon>
        <taxon>Pseudomonadati</taxon>
        <taxon>Pseudomonadota</taxon>
        <taxon>Alphaproteobacteria</taxon>
        <taxon>Sphingomonadales</taxon>
        <taxon>Sphingomonadaceae</taxon>
        <taxon>Sphingomonas</taxon>
    </lineage>
</organism>
<dbReference type="NCBIfam" id="TIGR03019">
    <property type="entry name" value="pepcterm_femAB"/>
    <property type="match status" value="1"/>
</dbReference>
<accession>A0A5C6UFM5</accession>
<dbReference type="EMBL" id="VOQR01000001">
    <property type="protein sequence ID" value="TXC70835.1"/>
    <property type="molecule type" value="Genomic_DNA"/>
</dbReference>
<dbReference type="Gene3D" id="3.40.630.30">
    <property type="match status" value="1"/>
</dbReference>
<gene>
    <name evidence="2" type="ORF">FSB78_07695</name>
</gene>
<feature type="domain" description="BioF2-like acetyltransferase" evidence="1">
    <location>
        <begin position="159"/>
        <end position="291"/>
    </location>
</feature>
<dbReference type="RefSeq" id="WP_147081519.1">
    <property type="nucleotide sequence ID" value="NZ_VOQR01000001.1"/>
</dbReference>
<dbReference type="Proteomes" id="UP000321250">
    <property type="component" value="Unassembled WGS sequence"/>
</dbReference>
<proteinExistence type="predicted"/>
<keyword evidence="3" id="KW-1185">Reference proteome</keyword>
<name>A0A5C6UFM5_9SPHN</name>
<dbReference type="PANTHER" id="PTHR36174:SF1">
    <property type="entry name" value="LIPID II:GLYCINE GLYCYLTRANSFERASE"/>
    <property type="match status" value="1"/>
</dbReference>
<dbReference type="PANTHER" id="PTHR36174">
    <property type="entry name" value="LIPID II:GLYCINE GLYCYLTRANSFERASE"/>
    <property type="match status" value="1"/>
</dbReference>
<evidence type="ECO:0000313" key="3">
    <source>
        <dbReference type="Proteomes" id="UP000321250"/>
    </source>
</evidence>
<dbReference type="InterPro" id="IPR016181">
    <property type="entry name" value="Acyl_CoA_acyltransferase"/>
</dbReference>
<dbReference type="InterPro" id="IPR050644">
    <property type="entry name" value="PG_Glycine_Bridge_Synth"/>
</dbReference>
<comment type="caution">
    <text evidence="2">The sequence shown here is derived from an EMBL/GenBank/DDBJ whole genome shotgun (WGS) entry which is preliminary data.</text>
</comment>
<dbReference type="OrthoDB" id="9773932at2"/>
<dbReference type="Pfam" id="PF13480">
    <property type="entry name" value="Acetyltransf_6"/>
    <property type="match status" value="1"/>
</dbReference>
<dbReference type="AlphaFoldDB" id="A0A5C6UFM5"/>
<protein>
    <submittedName>
        <fullName evidence="2">FemAB family PEP-CTERM system-associated protein</fullName>
    </submittedName>
</protein>
<dbReference type="InterPro" id="IPR017469">
    <property type="entry name" value="PEP-CTERM_FemAB-rel"/>
</dbReference>
<dbReference type="InterPro" id="IPR038740">
    <property type="entry name" value="BioF2-like_GNAT_dom"/>
</dbReference>
<sequence length="348" mass="37569">MKPLEAAPLGVREADLREADDCARIVAFVEATQGATPFHLPAWSLAVQAGCGQRARYLIAERADGTIVGVLPLSEMRSPLFGRALVSTGFGVDGGVLGDAVEALASGAWDLAQRLGCPSVELRGGAAPEGWASDDTSYLGFARDLAADDDAELLAIPRKQRAEVRRALGFDLDVATGTSRAMQAEHYRVYAESVRNLGTPVFPAKLFRSVMTSMDADILTVRHQGRAVASVLSLYFQGTVYPYWGGGTAAARGLRANDRMYFALMAHARARGCTRFDFGRSKTDTGAAAFKKNWGFTPEKRLYAKRSDGPAREVNPLNPKYALMVRTWKKLPLWAANAAGPWISRGLG</sequence>
<reference evidence="2 3" key="1">
    <citation type="journal article" date="2013" name="Antonie Van Leeuwenhoek">
        <title>Sphingomonas ginsenosidivorax sp. nov., with the ability to transform ginsenosides.</title>
        <authorList>
            <person name="Jin X.F."/>
            <person name="Kim J.K."/>
            <person name="Liu Q.M."/>
            <person name="Kang M.S."/>
            <person name="He D."/>
            <person name="Jin F.X."/>
            <person name="Kim S.C."/>
            <person name="Im W.T."/>
        </authorList>
    </citation>
    <scope>NUCLEOTIDE SEQUENCE [LARGE SCALE GENOMIC DNA]</scope>
    <source>
        <strain evidence="2 3">KHI67</strain>
    </source>
</reference>
<evidence type="ECO:0000313" key="2">
    <source>
        <dbReference type="EMBL" id="TXC70835.1"/>
    </source>
</evidence>